<comment type="caution">
    <text evidence="1">The sequence shown here is derived from an EMBL/GenBank/DDBJ whole genome shotgun (WGS) entry which is preliminary data.</text>
</comment>
<sequence length="91" mass="9987">MNLLRSLFARQRHSRHPAAITRREEAKRAHEAAVVKRRNELRIARLTAAQLMPGSAPIAPREQVVADVRRKREAKVISPASGGAETGGMGV</sequence>
<proteinExistence type="predicted"/>
<dbReference type="EMBL" id="SBKP01000006">
    <property type="protein sequence ID" value="RXR28933.1"/>
    <property type="molecule type" value="Genomic_DNA"/>
</dbReference>
<organism evidence="1 2">
    <name type="scientific">Sphingobium fluviale</name>
    <dbReference type="NCBI Taxonomy" id="2506423"/>
    <lineage>
        <taxon>Bacteria</taxon>
        <taxon>Pseudomonadati</taxon>
        <taxon>Pseudomonadota</taxon>
        <taxon>Alphaproteobacteria</taxon>
        <taxon>Sphingomonadales</taxon>
        <taxon>Sphingomonadaceae</taxon>
        <taxon>Sphingobium</taxon>
    </lineage>
</organism>
<protein>
    <submittedName>
        <fullName evidence="1">Uncharacterized protein</fullName>
    </submittedName>
</protein>
<dbReference type="RefSeq" id="WP_129403997.1">
    <property type="nucleotide sequence ID" value="NZ_SBKP01000006.1"/>
</dbReference>
<gene>
    <name evidence="1" type="ORF">EQG66_07600</name>
</gene>
<accession>A0A4Q1KGU9</accession>
<name>A0A4Q1KGU9_9SPHN</name>
<evidence type="ECO:0000313" key="1">
    <source>
        <dbReference type="EMBL" id="RXR28933.1"/>
    </source>
</evidence>
<dbReference type="Proteomes" id="UP000290958">
    <property type="component" value="Unassembled WGS sequence"/>
</dbReference>
<dbReference type="AlphaFoldDB" id="A0A4Q1KGU9"/>
<keyword evidence="2" id="KW-1185">Reference proteome</keyword>
<evidence type="ECO:0000313" key="2">
    <source>
        <dbReference type="Proteomes" id="UP000290958"/>
    </source>
</evidence>
<reference evidence="2" key="1">
    <citation type="submission" date="2019-01" db="EMBL/GenBank/DDBJ databases">
        <title>Cytophagaceae bacterium strain CAR-16.</title>
        <authorList>
            <person name="Chen W.-M."/>
        </authorList>
    </citation>
    <scope>NUCLEOTIDE SEQUENCE [LARGE SCALE GENOMIC DNA]</scope>
    <source>
        <strain evidence="2">CHR27</strain>
    </source>
</reference>